<evidence type="ECO:0000256" key="8">
    <source>
        <dbReference type="SAM" id="MobiDB-lite"/>
    </source>
</evidence>
<evidence type="ECO:0000256" key="6">
    <source>
        <dbReference type="ARBA" id="ARBA00023163"/>
    </source>
</evidence>
<evidence type="ECO:0000259" key="9">
    <source>
        <dbReference type="SMART" id="SM00906"/>
    </source>
</evidence>
<evidence type="ECO:0000256" key="4">
    <source>
        <dbReference type="ARBA" id="ARBA00023015"/>
    </source>
</evidence>
<dbReference type="PANTHER" id="PTHR47782:SF12">
    <property type="entry name" value="ZN(II)2CYS6 TRANSCRIPTION FACTOR (EUROFUNG)"/>
    <property type="match status" value="1"/>
</dbReference>
<dbReference type="InterPro" id="IPR036864">
    <property type="entry name" value="Zn2-C6_fun-type_DNA-bd_sf"/>
</dbReference>
<gene>
    <name evidence="10" type="ORF">FE257_000251</name>
</gene>
<reference evidence="10" key="2">
    <citation type="submission" date="2020-02" db="EMBL/GenBank/DDBJ databases">
        <authorList>
            <person name="Gilchrist C.L.M."/>
            <person name="Chooi Y.-H."/>
        </authorList>
    </citation>
    <scope>NUCLEOTIDE SEQUENCE</scope>
    <source>
        <strain evidence="10">MST-FP2251</strain>
    </source>
</reference>
<keyword evidence="6" id="KW-0804">Transcription</keyword>
<evidence type="ECO:0000313" key="10">
    <source>
        <dbReference type="EMBL" id="KAF9895347.1"/>
    </source>
</evidence>
<dbReference type="CDD" id="cd12148">
    <property type="entry name" value="fungal_TF_MHR"/>
    <property type="match status" value="1"/>
</dbReference>
<proteinExistence type="predicted"/>
<dbReference type="InterPro" id="IPR007219">
    <property type="entry name" value="XnlR_reg_dom"/>
</dbReference>
<dbReference type="GO" id="GO:0008270">
    <property type="term" value="F:zinc ion binding"/>
    <property type="evidence" value="ECO:0007669"/>
    <property type="project" value="InterPro"/>
</dbReference>
<evidence type="ECO:0000256" key="7">
    <source>
        <dbReference type="ARBA" id="ARBA00023242"/>
    </source>
</evidence>
<dbReference type="InterPro" id="IPR052202">
    <property type="entry name" value="Yeast_MetPath_Reg"/>
</dbReference>
<dbReference type="Gene3D" id="4.10.240.10">
    <property type="entry name" value="Zn(2)-C6 fungal-type DNA-binding domain"/>
    <property type="match status" value="1"/>
</dbReference>
<keyword evidence="5" id="KW-0238">DNA-binding</keyword>
<feature type="domain" description="Xylanolytic transcriptional activator regulatory" evidence="9">
    <location>
        <begin position="277"/>
        <end position="348"/>
    </location>
</feature>
<evidence type="ECO:0000313" key="11">
    <source>
        <dbReference type="Proteomes" id="UP001194746"/>
    </source>
</evidence>
<keyword evidence="2" id="KW-0479">Metal-binding</keyword>
<evidence type="ECO:0000256" key="2">
    <source>
        <dbReference type="ARBA" id="ARBA00022723"/>
    </source>
</evidence>
<protein>
    <recommendedName>
        <fullName evidence="9">Xylanolytic transcriptional activator regulatory domain-containing protein</fullName>
    </recommendedName>
</protein>
<organism evidence="10 11">
    <name type="scientific">Aspergillus nanangensis</name>
    <dbReference type="NCBI Taxonomy" id="2582783"/>
    <lineage>
        <taxon>Eukaryota</taxon>
        <taxon>Fungi</taxon>
        <taxon>Dikarya</taxon>
        <taxon>Ascomycota</taxon>
        <taxon>Pezizomycotina</taxon>
        <taxon>Eurotiomycetes</taxon>
        <taxon>Eurotiomycetidae</taxon>
        <taxon>Eurotiales</taxon>
        <taxon>Aspergillaceae</taxon>
        <taxon>Aspergillus</taxon>
        <taxon>Aspergillus subgen. Circumdati</taxon>
    </lineage>
</organism>
<evidence type="ECO:0000256" key="3">
    <source>
        <dbReference type="ARBA" id="ARBA00022833"/>
    </source>
</evidence>
<feature type="compositionally biased region" description="Polar residues" evidence="8">
    <location>
        <begin position="95"/>
        <end position="104"/>
    </location>
</feature>
<dbReference type="GO" id="GO:0005634">
    <property type="term" value="C:nucleus"/>
    <property type="evidence" value="ECO:0007669"/>
    <property type="project" value="UniProtKB-SubCell"/>
</dbReference>
<evidence type="ECO:0000256" key="5">
    <source>
        <dbReference type="ARBA" id="ARBA00023125"/>
    </source>
</evidence>
<keyword evidence="11" id="KW-1185">Reference proteome</keyword>
<feature type="region of interest" description="Disordered" evidence="8">
    <location>
        <begin position="57"/>
        <end position="106"/>
    </location>
</feature>
<dbReference type="PANTHER" id="PTHR47782">
    <property type="entry name" value="ZN(II)2CYS6 TRANSCRIPTION FACTOR (EUROFUNG)-RELATED"/>
    <property type="match status" value="1"/>
</dbReference>
<keyword evidence="3" id="KW-0862">Zinc</keyword>
<dbReference type="Proteomes" id="UP001194746">
    <property type="component" value="Unassembled WGS sequence"/>
</dbReference>
<name>A0AAD4GZR7_ASPNN</name>
<reference evidence="10" key="1">
    <citation type="journal article" date="2019" name="Beilstein J. Org. Chem.">
        <title>Nanangenines: drimane sesquiterpenoids as the dominant metabolite cohort of a novel Australian fungus, Aspergillus nanangensis.</title>
        <authorList>
            <person name="Lacey H.J."/>
            <person name="Gilchrist C.L.M."/>
            <person name="Crombie A."/>
            <person name="Kalaitzis J.A."/>
            <person name="Vuong D."/>
            <person name="Rutledge P.J."/>
            <person name="Turner P."/>
            <person name="Pitt J.I."/>
            <person name="Lacey E."/>
            <person name="Chooi Y.H."/>
            <person name="Piggott A.M."/>
        </authorList>
    </citation>
    <scope>NUCLEOTIDE SEQUENCE</scope>
    <source>
        <strain evidence="10">MST-FP2251</strain>
    </source>
</reference>
<dbReference type="GO" id="GO:0045944">
    <property type="term" value="P:positive regulation of transcription by RNA polymerase II"/>
    <property type="evidence" value="ECO:0007669"/>
    <property type="project" value="TreeGrafter"/>
</dbReference>
<dbReference type="GO" id="GO:0006351">
    <property type="term" value="P:DNA-templated transcription"/>
    <property type="evidence" value="ECO:0007669"/>
    <property type="project" value="InterPro"/>
</dbReference>
<dbReference type="Pfam" id="PF04082">
    <property type="entry name" value="Fungal_trans"/>
    <property type="match status" value="1"/>
</dbReference>
<comment type="caution">
    <text evidence="10">The sequence shown here is derived from an EMBL/GenBank/DDBJ whole genome shotgun (WGS) entry which is preliminary data.</text>
</comment>
<sequence length="656" mass="72804">MERTSIQCHRAGDCDDQAGSCRNCIKSASECMLVDPLSRKLYSRSYVSELQRKVKQLEGALNPDDHKSPVSLPTATPRPFSLLETGQENPPGIRSANNGTTPGSINGPYHGTGSVISIARLVAAAVSAKATSQTFSVVLSDTSALQSFQDDYHNARPVDKQDVETSQALLASYLNGFHLLHPFLQRSSLEELFSHVSNVDPGSQLSPSERFRYFMVCAIGALRLVRSGSHDVPAINYYATAMIHEQQALNVEGIEQVQNILLILVFGVLYETGISNKWDLARLAIRSCIENNLHRRTTSVTPMQDQMRRRVFWTTYILERQASITVGRPFAISDRDISIEPPIDADDEFICFPDCIALQEARGLSEVSMQVRHIKIRQFSSRIQHILSRKYATTTEWRSLELNEVLTELDEWRASIPPMLSGQNIYQTESWVDLNYHKERLSCLKALAFPPSPGSSDFASEHIRLCLVAAIGVVQSYVGLTSCDERVMNWMCVQDMLSSGFTALYCLHLVCNVQGLGSSYVPDSSLVGHEMITESLDAIATCSTFLSHISGRWKTVMKQERLFSTLAAEIRRQVDHWLVASSGNSTQAGEFSVASNWAPGQEMSTRQMAPRDPALTDGDAYSLGADSLMNLDFDNLDWNQIFALGQDNLTLADVGL</sequence>
<accession>A0AAD4GZR7</accession>
<dbReference type="EMBL" id="VCAU01000001">
    <property type="protein sequence ID" value="KAF9895347.1"/>
    <property type="molecule type" value="Genomic_DNA"/>
</dbReference>
<keyword evidence="4" id="KW-0805">Transcription regulation</keyword>
<comment type="subcellular location">
    <subcellularLocation>
        <location evidence="1">Nucleus</location>
    </subcellularLocation>
</comment>
<dbReference type="GO" id="GO:0000981">
    <property type="term" value="F:DNA-binding transcription factor activity, RNA polymerase II-specific"/>
    <property type="evidence" value="ECO:0007669"/>
    <property type="project" value="InterPro"/>
</dbReference>
<evidence type="ECO:0000256" key="1">
    <source>
        <dbReference type="ARBA" id="ARBA00004123"/>
    </source>
</evidence>
<keyword evidence="7" id="KW-0539">Nucleus</keyword>
<dbReference type="AlphaFoldDB" id="A0AAD4GZR7"/>
<dbReference type="SMART" id="SM00906">
    <property type="entry name" value="Fungal_trans"/>
    <property type="match status" value="1"/>
</dbReference>
<dbReference type="GO" id="GO:0043565">
    <property type="term" value="F:sequence-specific DNA binding"/>
    <property type="evidence" value="ECO:0007669"/>
    <property type="project" value="TreeGrafter"/>
</dbReference>